<dbReference type="GO" id="GO:0005524">
    <property type="term" value="F:ATP binding"/>
    <property type="evidence" value="ECO:0007669"/>
    <property type="project" value="InterPro"/>
</dbReference>
<organism evidence="2 3">
    <name type="scientific">Effrenium voratum</name>
    <dbReference type="NCBI Taxonomy" id="2562239"/>
    <lineage>
        <taxon>Eukaryota</taxon>
        <taxon>Sar</taxon>
        <taxon>Alveolata</taxon>
        <taxon>Dinophyceae</taxon>
        <taxon>Suessiales</taxon>
        <taxon>Symbiodiniaceae</taxon>
        <taxon>Effrenium</taxon>
    </lineage>
</organism>
<dbReference type="InterPro" id="IPR051564">
    <property type="entry name" value="LRR_receptor-like_kinase"/>
</dbReference>
<dbReference type="Proteomes" id="UP001178507">
    <property type="component" value="Unassembled WGS sequence"/>
</dbReference>
<evidence type="ECO:0000259" key="1">
    <source>
        <dbReference type="PROSITE" id="PS50011"/>
    </source>
</evidence>
<protein>
    <recommendedName>
        <fullName evidence="1">Protein kinase domain-containing protein</fullName>
    </recommendedName>
</protein>
<gene>
    <name evidence="2" type="ORF">EVOR1521_LOCUS9571</name>
</gene>
<dbReference type="InterPro" id="IPR011009">
    <property type="entry name" value="Kinase-like_dom_sf"/>
</dbReference>
<dbReference type="Gene3D" id="1.10.510.10">
    <property type="entry name" value="Transferase(Phosphotransferase) domain 1"/>
    <property type="match status" value="1"/>
</dbReference>
<evidence type="ECO:0000313" key="3">
    <source>
        <dbReference type="Proteomes" id="UP001178507"/>
    </source>
</evidence>
<dbReference type="PROSITE" id="PS50011">
    <property type="entry name" value="PROTEIN_KINASE_DOM"/>
    <property type="match status" value="1"/>
</dbReference>
<keyword evidence="3" id="KW-1185">Reference proteome</keyword>
<reference evidence="2" key="1">
    <citation type="submission" date="2023-08" db="EMBL/GenBank/DDBJ databases">
        <authorList>
            <person name="Chen Y."/>
            <person name="Shah S."/>
            <person name="Dougan E. K."/>
            <person name="Thang M."/>
            <person name="Chan C."/>
        </authorList>
    </citation>
    <scope>NUCLEOTIDE SEQUENCE</scope>
</reference>
<proteinExistence type="predicted"/>
<comment type="caution">
    <text evidence="2">The sequence shown here is derived from an EMBL/GenBank/DDBJ whole genome shotgun (WGS) entry which is preliminary data.</text>
</comment>
<name>A0AA36I8L3_9DINO</name>
<dbReference type="SUPFAM" id="SSF56112">
    <property type="entry name" value="Protein kinase-like (PK-like)"/>
    <property type="match status" value="1"/>
</dbReference>
<dbReference type="InterPro" id="IPR000719">
    <property type="entry name" value="Prot_kinase_dom"/>
</dbReference>
<evidence type="ECO:0000313" key="2">
    <source>
        <dbReference type="EMBL" id="CAJ1382105.1"/>
    </source>
</evidence>
<dbReference type="PANTHER" id="PTHR48055:SF46">
    <property type="entry name" value="LEUCINE-RICH REPEAT SERINE_THREONINE-PROTEIN KINASE 1"/>
    <property type="match status" value="1"/>
</dbReference>
<dbReference type="PANTHER" id="PTHR48055">
    <property type="entry name" value="LEUCINE-RICH REPEAT RECEPTOR PROTEIN KINASE EMS1"/>
    <property type="match status" value="1"/>
</dbReference>
<dbReference type="Pfam" id="PF00069">
    <property type="entry name" value="Pkinase"/>
    <property type="match status" value="1"/>
</dbReference>
<dbReference type="GO" id="GO:0004672">
    <property type="term" value="F:protein kinase activity"/>
    <property type="evidence" value="ECO:0007669"/>
    <property type="project" value="InterPro"/>
</dbReference>
<accession>A0AA36I8L3</accession>
<feature type="domain" description="Protein kinase" evidence="1">
    <location>
        <begin position="1"/>
        <end position="156"/>
    </location>
</feature>
<dbReference type="AlphaFoldDB" id="A0AA36I8L3"/>
<dbReference type="EMBL" id="CAUJNA010000872">
    <property type="protein sequence ID" value="CAJ1382105.1"/>
    <property type="molecule type" value="Genomic_DNA"/>
</dbReference>
<dbReference type="GO" id="GO:0016020">
    <property type="term" value="C:membrane"/>
    <property type="evidence" value="ECO:0007669"/>
    <property type="project" value="TreeGrafter"/>
</dbReference>
<sequence>MMGFVSDRQMVNGAGKGSAFSRFVRQFVYMVMELAHTDLYRAMRHSRFTWQGRLQVLADCVGALCYMRGLDPKVFHCDMNSQNCLINGDGRGKVHSKAGTAGYVDPGFLETGIYSASCNVYSVVILLLEILTGKPPAVVNKKGQLKFQPPEAGPRR</sequence>